<dbReference type="CDD" id="cd00326">
    <property type="entry name" value="alpha_CA"/>
    <property type="match status" value="1"/>
</dbReference>
<evidence type="ECO:0000256" key="2">
    <source>
        <dbReference type="SAM" id="Phobius"/>
    </source>
</evidence>
<keyword evidence="2" id="KW-0472">Membrane</keyword>
<dbReference type="Pfam" id="PF00078">
    <property type="entry name" value="RVT_1"/>
    <property type="match status" value="1"/>
</dbReference>
<feature type="compositionally biased region" description="Basic residues" evidence="1">
    <location>
        <begin position="105"/>
        <end position="115"/>
    </location>
</feature>
<sequence>MLEAMGVTDPDPIETDHKLVWGRMGLHLNNATSRRKEILDRERVQKLITDPRCQKVFDVKLSDSYANSRTQNDPNEAWNELQEQIKGALEAARQIDEEGGGAPQRKTRKQKRASKTRQIERMTELRPNDEKAIWNVLQETLKVRKAGPLSTKFPAELYKSGKAIAKWVHKVCSICFETERLPDDWNISKVTPIYKSGSRKDCKNYRTVLSQSAITKIFSLIFMARIYLQVDSSVDASQTAFRAGRSGLEIVHAIQLLIDKCKLYDLPLTLTSIDFRKAFDRISRSHVYESLRMAGVHPKYVRIIRNCYESAKASIRISSKERIIPLDRGLRQGDCWSPILFICSLDRVLSERLRNSPHGFRLLDTNKQPRRLTRSHIGRQKMGTMLNELSFADDVTLPSSTAMGNTKHISYVREDGEAANLVIAPEKCKRLTINEHLEQPDIGGSPIAAVNEMKILGDIFSDSHNNKKQITERIKAAGQRMARLRAVWKSHDISLRAKFTVLKVSVFSVLLFTSECLALTTKECESENLNCKFQKKQEQNKKQVKAEKGKPETRRETRTPNCCPRPGCNPRLSRNAGAKGGAILCIEAIKIWGHCPSEAYPRQLHDRRQSPINIQIPNAGVPPFSINYGIARGVTVHAEIDMALEVPDANNFTVRGVYGLGEDIFRLTYMDMHWGTDSSRGSEHQFNGTPYAFEYHFAHYNSKYRDFAEALNHPDGVVAIGVLYTVGDPAPGLSEALDSMNASNMGALDSFNVEAMTPQDLSTNFYLYNGSGSTPDCEEVMVWIVAKTIQTISEDQLNRLRTLRHNGVSIGPNYRQTQALNGRRILDSTLTDNNSVPKPFRASWFILILIIIVPSLIIGK</sequence>
<feature type="transmembrane region" description="Helical" evidence="2">
    <location>
        <begin position="842"/>
        <end position="859"/>
    </location>
</feature>
<dbReference type="SUPFAM" id="SSF56672">
    <property type="entry name" value="DNA/RNA polymerases"/>
    <property type="match status" value="2"/>
</dbReference>
<evidence type="ECO:0000313" key="5">
    <source>
        <dbReference type="EMBL" id="EER00806.1"/>
    </source>
</evidence>
<dbReference type="OrthoDB" id="5986706at2759"/>
<feature type="region of interest" description="Disordered" evidence="1">
    <location>
        <begin position="96"/>
        <end position="120"/>
    </location>
</feature>
<dbReference type="SUPFAM" id="SSF51069">
    <property type="entry name" value="Carbonic anhydrase"/>
    <property type="match status" value="1"/>
</dbReference>
<dbReference type="AlphaFoldDB" id="C5LQS1"/>
<gene>
    <name evidence="5" type="ORF">Pmar_PMAR002873</name>
</gene>
<keyword evidence="2" id="KW-1133">Transmembrane helix</keyword>
<dbReference type="EMBL" id="GG684654">
    <property type="protein sequence ID" value="EER00806.1"/>
    <property type="molecule type" value="Genomic_DNA"/>
</dbReference>
<dbReference type="PROSITE" id="PS51144">
    <property type="entry name" value="ALPHA_CA_2"/>
    <property type="match status" value="1"/>
</dbReference>
<dbReference type="Gene3D" id="3.10.200.10">
    <property type="entry name" value="Alpha carbonic anhydrase"/>
    <property type="match status" value="1"/>
</dbReference>
<dbReference type="InterPro" id="IPR001148">
    <property type="entry name" value="CA_dom"/>
</dbReference>
<organism evidence="6">
    <name type="scientific">Perkinsus marinus (strain ATCC 50983 / TXsc)</name>
    <dbReference type="NCBI Taxonomy" id="423536"/>
    <lineage>
        <taxon>Eukaryota</taxon>
        <taxon>Sar</taxon>
        <taxon>Alveolata</taxon>
        <taxon>Perkinsozoa</taxon>
        <taxon>Perkinsea</taxon>
        <taxon>Perkinsida</taxon>
        <taxon>Perkinsidae</taxon>
        <taxon>Perkinsus</taxon>
    </lineage>
</organism>
<dbReference type="InterPro" id="IPR043502">
    <property type="entry name" value="DNA/RNA_pol_sf"/>
</dbReference>
<dbReference type="PANTHER" id="PTHR47027:SF20">
    <property type="entry name" value="REVERSE TRANSCRIPTASE-LIKE PROTEIN WITH RNA-DIRECTED DNA POLYMERASE DOMAIN"/>
    <property type="match status" value="1"/>
</dbReference>
<reference evidence="5 6" key="1">
    <citation type="submission" date="2008-07" db="EMBL/GenBank/DDBJ databases">
        <authorList>
            <person name="El-Sayed N."/>
            <person name="Caler E."/>
            <person name="Inman J."/>
            <person name="Amedeo P."/>
            <person name="Hass B."/>
            <person name="Wortman J."/>
        </authorList>
    </citation>
    <scope>NUCLEOTIDE SEQUENCE [LARGE SCALE GENOMIC DNA]</scope>
    <source>
        <strain evidence="6">ATCC 50983 / TXsc</strain>
    </source>
</reference>
<dbReference type="PROSITE" id="PS50878">
    <property type="entry name" value="RT_POL"/>
    <property type="match status" value="1"/>
</dbReference>
<dbReference type="Pfam" id="PF00194">
    <property type="entry name" value="Carb_anhydrase"/>
    <property type="match status" value="1"/>
</dbReference>
<proteinExistence type="predicted"/>
<name>C5LQS1_PERM5</name>
<feature type="domain" description="Alpha-carbonic anhydrase" evidence="4">
    <location>
        <begin position="590"/>
        <end position="829"/>
    </location>
</feature>
<dbReference type="InterPro" id="IPR036398">
    <property type="entry name" value="CA_dom_sf"/>
</dbReference>
<dbReference type="InParanoid" id="C5LQS1"/>
<feature type="domain" description="Reverse transcriptase" evidence="3">
    <location>
        <begin position="174"/>
        <end position="460"/>
    </location>
</feature>
<dbReference type="RefSeq" id="XP_002768088.1">
    <property type="nucleotide sequence ID" value="XM_002768042.1"/>
</dbReference>
<dbReference type="Proteomes" id="UP000007800">
    <property type="component" value="Unassembled WGS sequence"/>
</dbReference>
<evidence type="ECO:0000256" key="1">
    <source>
        <dbReference type="SAM" id="MobiDB-lite"/>
    </source>
</evidence>
<feature type="region of interest" description="Disordered" evidence="1">
    <location>
        <begin position="536"/>
        <end position="566"/>
    </location>
</feature>
<evidence type="ECO:0000259" key="3">
    <source>
        <dbReference type="PROSITE" id="PS50878"/>
    </source>
</evidence>
<dbReference type="PANTHER" id="PTHR47027">
    <property type="entry name" value="REVERSE TRANSCRIPTASE DOMAIN-CONTAINING PROTEIN"/>
    <property type="match status" value="1"/>
</dbReference>
<dbReference type="InterPro" id="IPR000477">
    <property type="entry name" value="RT_dom"/>
</dbReference>
<protein>
    <submittedName>
        <fullName evidence="5">Carbonic anhydrase, putative</fullName>
    </submittedName>
</protein>
<evidence type="ECO:0000259" key="4">
    <source>
        <dbReference type="PROSITE" id="PS51144"/>
    </source>
</evidence>
<dbReference type="CDD" id="cd01650">
    <property type="entry name" value="RT_nLTR_like"/>
    <property type="match status" value="1"/>
</dbReference>
<evidence type="ECO:0000313" key="6">
    <source>
        <dbReference type="Proteomes" id="UP000007800"/>
    </source>
</evidence>
<dbReference type="GeneID" id="9043996"/>
<accession>C5LQS1</accession>
<keyword evidence="6" id="KW-1185">Reference proteome</keyword>
<dbReference type="SMART" id="SM01057">
    <property type="entry name" value="Carb_anhydrase"/>
    <property type="match status" value="1"/>
</dbReference>
<feature type="compositionally biased region" description="Basic and acidic residues" evidence="1">
    <location>
        <begin position="536"/>
        <end position="558"/>
    </location>
</feature>
<keyword evidence="2" id="KW-0812">Transmembrane</keyword>